<dbReference type="CDD" id="cd02970">
    <property type="entry name" value="PRX_like2"/>
    <property type="match status" value="1"/>
</dbReference>
<dbReference type="RefSeq" id="WP_123040403.1">
    <property type="nucleotide sequence ID" value="NZ_CP033433.1"/>
</dbReference>
<evidence type="ECO:0000256" key="7">
    <source>
        <dbReference type="ARBA" id="ARBA00023284"/>
    </source>
</evidence>
<dbReference type="EMBL" id="CP033433">
    <property type="protein sequence ID" value="AYQ72343.1"/>
    <property type="molecule type" value="Genomic_DNA"/>
</dbReference>
<evidence type="ECO:0000313" key="14">
    <source>
        <dbReference type="Proteomes" id="UP000269097"/>
    </source>
</evidence>
<keyword evidence="6" id="KW-1015">Disulfide bond</keyword>
<evidence type="ECO:0000256" key="4">
    <source>
        <dbReference type="ARBA" id="ARBA00022862"/>
    </source>
</evidence>
<dbReference type="PROSITE" id="PS51352">
    <property type="entry name" value="THIOREDOXIN_2"/>
    <property type="match status" value="1"/>
</dbReference>
<keyword evidence="14" id="KW-1185">Reference proteome</keyword>
<dbReference type="Gene3D" id="3.40.30.10">
    <property type="entry name" value="Glutaredoxin"/>
    <property type="match status" value="1"/>
</dbReference>
<keyword evidence="3" id="KW-0575">Peroxidase</keyword>
<dbReference type="GO" id="GO:0045454">
    <property type="term" value="P:cell redox homeostasis"/>
    <property type="evidence" value="ECO:0007669"/>
    <property type="project" value="TreeGrafter"/>
</dbReference>
<dbReference type="InterPro" id="IPR013766">
    <property type="entry name" value="Thioredoxin_domain"/>
</dbReference>
<keyword evidence="4" id="KW-0049">Antioxidant</keyword>
<evidence type="ECO:0000256" key="10">
    <source>
        <dbReference type="ARBA" id="ARBA00041373"/>
    </source>
</evidence>
<proteinExistence type="inferred from homology"/>
<evidence type="ECO:0000256" key="3">
    <source>
        <dbReference type="ARBA" id="ARBA00022559"/>
    </source>
</evidence>
<dbReference type="InterPro" id="IPR036249">
    <property type="entry name" value="Thioredoxin-like_sf"/>
</dbReference>
<evidence type="ECO:0000256" key="8">
    <source>
        <dbReference type="ARBA" id="ARBA00032824"/>
    </source>
</evidence>
<reference evidence="13 14" key="1">
    <citation type="submission" date="2018-10" db="EMBL/GenBank/DDBJ databases">
        <title>Genome Sequence of Cohnella sp.</title>
        <authorList>
            <person name="Srinivasan S."/>
            <person name="Kim M.K."/>
        </authorList>
    </citation>
    <scope>NUCLEOTIDE SEQUENCE [LARGE SCALE GENOMIC DNA]</scope>
    <source>
        <strain evidence="13 14">18JY8-7</strain>
    </source>
</reference>
<protein>
    <recommendedName>
        <fullName evidence="2">thioredoxin-dependent peroxiredoxin</fullName>
        <ecNumber evidence="2">1.11.1.24</ecNumber>
    </recommendedName>
    <alternativeName>
        <fullName evidence="10">Bacterioferritin comigratory protein</fullName>
    </alternativeName>
    <alternativeName>
        <fullName evidence="8">Thioredoxin peroxidase</fullName>
    </alternativeName>
</protein>
<comment type="function">
    <text evidence="1">Thiol-specific peroxidase that catalyzes the reduction of hydrogen peroxide and organic hydroperoxides to water and alcohols, respectively. Plays a role in cell protection against oxidative stress by detoxifying peroxides and as sensor of hydrogen peroxide-mediated signaling events.</text>
</comment>
<dbReference type="EC" id="1.11.1.24" evidence="2"/>
<dbReference type="Proteomes" id="UP000269097">
    <property type="component" value="Chromosome"/>
</dbReference>
<evidence type="ECO:0000259" key="12">
    <source>
        <dbReference type="PROSITE" id="PS51352"/>
    </source>
</evidence>
<gene>
    <name evidence="13" type="ORF">EAV92_07020</name>
</gene>
<dbReference type="GO" id="GO:0034599">
    <property type="term" value="P:cellular response to oxidative stress"/>
    <property type="evidence" value="ECO:0007669"/>
    <property type="project" value="TreeGrafter"/>
</dbReference>
<sequence length="217" mass="24467">MRLKDQLEQAKAGFLSIAPEEARDSILLHIGELQRSGIAFGLREGEEAPDFVLSDPLGEEVTLYRELAKGPVVLTFYRGGWCPFCSLQLRAYQQILPEIRKLGGQLIAVTPQRPDHTLSQLEKEALAFRVLSDPHGHVADRYGLLYELPEYLRLTFANTLKRDLAAVNDTDRWVLPVPGTFIVDSGGIVRRARVDPDFMQRMEPEEILDGLKELRGD</sequence>
<dbReference type="PANTHER" id="PTHR42801:SF7">
    <property type="entry name" value="SLL1159 PROTEIN"/>
    <property type="match status" value="1"/>
</dbReference>
<dbReference type="PANTHER" id="PTHR42801">
    <property type="entry name" value="THIOREDOXIN-DEPENDENT PEROXIDE REDUCTASE"/>
    <property type="match status" value="1"/>
</dbReference>
<dbReference type="KEGG" id="coh:EAV92_07020"/>
<dbReference type="Pfam" id="PF00578">
    <property type="entry name" value="AhpC-TSA"/>
    <property type="match status" value="1"/>
</dbReference>
<dbReference type="SUPFAM" id="SSF52833">
    <property type="entry name" value="Thioredoxin-like"/>
    <property type="match status" value="1"/>
</dbReference>
<organism evidence="13 14">
    <name type="scientific">Cohnella candidum</name>
    <dbReference type="NCBI Taxonomy" id="2674991"/>
    <lineage>
        <taxon>Bacteria</taxon>
        <taxon>Bacillati</taxon>
        <taxon>Bacillota</taxon>
        <taxon>Bacilli</taxon>
        <taxon>Bacillales</taxon>
        <taxon>Paenibacillaceae</taxon>
        <taxon>Cohnella</taxon>
    </lineage>
</organism>
<evidence type="ECO:0000256" key="2">
    <source>
        <dbReference type="ARBA" id="ARBA00013017"/>
    </source>
</evidence>
<evidence type="ECO:0000256" key="11">
    <source>
        <dbReference type="ARBA" id="ARBA00049091"/>
    </source>
</evidence>
<keyword evidence="7" id="KW-0676">Redox-active center</keyword>
<evidence type="ECO:0000256" key="5">
    <source>
        <dbReference type="ARBA" id="ARBA00023002"/>
    </source>
</evidence>
<comment type="catalytic activity">
    <reaction evidence="11">
        <text>a hydroperoxide + [thioredoxin]-dithiol = an alcohol + [thioredoxin]-disulfide + H2O</text>
        <dbReference type="Rhea" id="RHEA:62620"/>
        <dbReference type="Rhea" id="RHEA-COMP:10698"/>
        <dbReference type="Rhea" id="RHEA-COMP:10700"/>
        <dbReference type="ChEBI" id="CHEBI:15377"/>
        <dbReference type="ChEBI" id="CHEBI:29950"/>
        <dbReference type="ChEBI" id="CHEBI:30879"/>
        <dbReference type="ChEBI" id="CHEBI:35924"/>
        <dbReference type="ChEBI" id="CHEBI:50058"/>
        <dbReference type="EC" id="1.11.1.24"/>
    </reaction>
</comment>
<dbReference type="InterPro" id="IPR050924">
    <property type="entry name" value="Peroxiredoxin_BCP/PrxQ"/>
</dbReference>
<keyword evidence="5" id="KW-0560">Oxidoreductase</keyword>
<comment type="similarity">
    <text evidence="9">Belongs to the peroxiredoxin family. BCP/PrxQ subfamily.</text>
</comment>
<accession>A0A3G3JVS1</accession>
<evidence type="ECO:0000256" key="1">
    <source>
        <dbReference type="ARBA" id="ARBA00003330"/>
    </source>
</evidence>
<evidence type="ECO:0000256" key="9">
    <source>
        <dbReference type="ARBA" id="ARBA00038489"/>
    </source>
</evidence>
<dbReference type="GO" id="GO:0008379">
    <property type="term" value="F:thioredoxin peroxidase activity"/>
    <property type="evidence" value="ECO:0007669"/>
    <property type="project" value="TreeGrafter"/>
</dbReference>
<evidence type="ECO:0000256" key="6">
    <source>
        <dbReference type="ARBA" id="ARBA00023157"/>
    </source>
</evidence>
<dbReference type="InterPro" id="IPR000866">
    <property type="entry name" value="AhpC/TSA"/>
</dbReference>
<dbReference type="GO" id="GO:0005737">
    <property type="term" value="C:cytoplasm"/>
    <property type="evidence" value="ECO:0007669"/>
    <property type="project" value="TreeGrafter"/>
</dbReference>
<feature type="domain" description="Thioredoxin" evidence="12">
    <location>
        <begin position="42"/>
        <end position="216"/>
    </location>
</feature>
<evidence type="ECO:0000313" key="13">
    <source>
        <dbReference type="EMBL" id="AYQ72343.1"/>
    </source>
</evidence>
<dbReference type="AlphaFoldDB" id="A0A3G3JVS1"/>
<name>A0A3G3JVS1_9BACL</name>